<evidence type="ECO:0000313" key="1">
    <source>
        <dbReference type="EMBL" id="GAA4958952.1"/>
    </source>
</evidence>
<comment type="caution">
    <text evidence="1">The sequence shown here is derived from an EMBL/GenBank/DDBJ whole genome shotgun (WGS) entry which is preliminary data.</text>
</comment>
<evidence type="ECO:0000313" key="2">
    <source>
        <dbReference type="Proteomes" id="UP001500466"/>
    </source>
</evidence>
<dbReference type="Proteomes" id="UP001500466">
    <property type="component" value="Unassembled WGS sequence"/>
</dbReference>
<keyword evidence="2" id="KW-1185">Reference proteome</keyword>
<accession>A0ABP9H3A2</accession>
<sequence length="84" mass="8126">MGLGNAAGCVATDAAVVAADVAVVELTVCQGARTAGEFPVVAGPLAGVGAGPRAGPLVRAGVRAVCAPARVCGIFTALRRAERP</sequence>
<gene>
    <name evidence="1" type="ORF">GCM10023205_22170</name>
</gene>
<reference evidence="2" key="1">
    <citation type="journal article" date="2019" name="Int. J. Syst. Evol. Microbiol.">
        <title>The Global Catalogue of Microorganisms (GCM) 10K type strain sequencing project: providing services to taxonomists for standard genome sequencing and annotation.</title>
        <authorList>
            <consortium name="The Broad Institute Genomics Platform"/>
            <consortium name="The Broad Institute Genome Sequencing Center for Infectious Disease"/>
            <person name="Wu L."/>
            <person name="Ma J."/>
        </authorList>
    </citation>
    <scope>NUCLEOTIDE SEQUENCE [LARGE SCALE GENOMIC DNA]</scope>
    <source>
        <strain evidence="2">JCM 17986</strain>
    </source>
</reference>
<dbReference type="EMBL" id="BAABHS010000006">
    <property type="protein sequence ID" value="GAA4958952.1"/>
    <property type="molecule type" value="Genomic_DNA"/>
</dbReference>
<organism evidence="1 2">
    <name type="scientific">Yinghuangia aomiensis</name>
    <dbReference type="NCBI Taxonomy" id="676205"/>
    <lineage>
        <taxon>Bacteria</taxon>
        <taxon>Bacillati</taxon>
        <taxon>Actinomycetota</taxon>
        <taxon>Actinomycetes</taxon>
        <taxon>Kitasatosporales</taxon>
        <taxon>Streptomycetaceae</taxon>
        <taxon>Yinghuangia</taxon>
    </lineage>
</organism>
<name>A0ABP9H3A2_9ACTN</name>
<proteinExistence type="predicted"/>
<protein>
    <submittedName>
        <fullName evidence="1">Uncharacterized protein</fullName>
    </submittedName>
</protein>